<keyword evidence="3 6" id="KW-0812">Transmembrane</keyword>
<dbReference type="GO" id="GO:0005886">
    <property type="term" value="C:plasma membrane"/>
    <property type="evidence" value="ECO:0007669"/>
    <property type="project" value="UniProtKB-SubCell"/>
</dbReference>
<feature type="transmembrane region" description="Helical" evidence="6">
    <location>
        <begin position="181"/>
        <end position="203"/>
    </location>
</feature>
<dbReference type="RefSeq" id="WP_239134510.1">
    <property type="nucleotide sequence ID" value="NZ_BONZ01000115.1"/>
</dbReference>
<dbReference type="EMBL" id="BONZ01000115">
    <property type="protein sequence ID" value="GIH21058.1"/>
    <property type="molecule type" value="Genomic_DNA"/>
</dbReference>
<keyword evidence="5 6" id="KW-0472">Membrane</keyword>
<accession>A0A8J3VWR0</accession>
<evidence type="ECO:0000256" key="5">
    <source>
        <dbReference type="ARBA" id="ARBA00023136"/>
    </source>
</evidence>
<feature type="transmembrane region" description="Helical" evidence="6">
    <location>
        <begin position="53"/>
        <end position="74"/>
    </location>
</feature>
<dbReference type="GO" id="GO:0022857">
    <property type="term" value="F:transmembrane transporter activity"/>
    <property type="evidence" value="ECO:0007669"/>
    <property type="project" value="InterPro"/>
</dbReference>
<dbReference type="PANTHER" id="PTHR32196">
    <property type="entry name" value="ABC TRANSPORTER PERMEASE PROTEIN YPHD-RELATED-RELATED"/>
    <property type="match status" value="1"/>
</dbReference>
<keyword evidence="2" id="KW-1003">Cell membrane</keyword>
<feature type="transmembrane region" description="Helical" evidence="6">
    <location>
        <begin position="86"/>
        <end position="103"/>
    </location>
</feature>
<dbReference type="Proteomes" id="UP000642748">
    <property type="component" value="Unassembled WGS sequence"/>
</dbReference>
<protein>
    <submittedName>
        <fullName evidence="7">Sugar ABC transporter permease</fullName>
    </submittedName>
</protein>
<evidence type="ECO:0000256" key="6">
    <source>
        <dbReference type="SAM" id="Phobius"/>
    </source>
</evidence>
<keyword evidence="8" id="KW-1185">Reference proteome</keyword>
<dbReference type="Pfam" id="PF02653">
    <property type="entry name" value="BPD_transp_2"/>
    <property type="match status" value="1"/>
</dbReference>
<organism evidence="7 8">
    <name type="scientific">Rugosimonospora africana</name>
    <dbReference type="NCBI Taxonomy" id="556532"/>
    <lineage>
        <taxon>Bacteria</taxon>
        <taxon>Bacillati</taxon>
        <taxon>Actinomycetota</taxon>
        <taxon>Actinomycetes</taxon>
        <taxon>Micromonosporales</taxon>
        <taxon>Micromonosporaceae</taxon>
        <taxon>Rugosimonospora</taxon>
    </lineage>
</organism>
<feature type="transmembrane region" description="Helical" evidence="6">
    <location>
        <begin position="143"/>
        <end position="161"/>
    </location>
</feature>
<reference evidence="7" key="1">
    <citation type="submission" date="2021-01" db="EMBL/GenBank/DDBJ databases">
        <title>Whole genome shotgun sequence of Rugosimonospora africana NBRC 104875.</title>
        <authorList>
            <person name="Komaki H."/>
            <person name="Tamura T."/>
        </authorList>
    </citation>
    <scope>NUCLEOTIDE SEQUENCE</scope>
    <source>
        <strain evidence="7">NBRC 104875</strain>
    </source>
</reference>
<name>A0A8J3VWR0_9ACTN</name>
<proteinExistence type="predicted"/>
<dbReference type="InterPro" id="IPR001851">
    <property type="entry name" value="ABC_transp_permease"/>
</dbReference>
<evidence type="ECO:0000256" key="3">
    <source>
        <dbReference type="ARBA" id="ARBA00022692"/>
    </source>
</evidence>
<evidence type="ECO:0000313" key="7">
    <source>
        <dbReference type="EMBL" id="GIH21058.1"/>
    </source>
</evidence>
<feature type="transmembrane region" description="Helical" evidence="6">
    <location>
        <begin position="115"/>
        <end position="136"/>
    </location>
</feature>
<feature type="transmembrane region" description="Helical" evidence="6">
    <location>
        <begin position="232"/>
        <end position="253"/>
    </location>
</feature>
<comment type="caution">
    <text evidence="7">The sequence shown here is derived from an EMBL/GenBank/DDBJ whole genome shotgun (WGS) entry which is preliminary data.</text>
</comment>
<dbReference type="AlphaFoldDB" id="A0A8J3VWR0"/>
<evidence type="ECO:0000256" key="4">
    <source>
        <dbReference type="ARBA" id="ARBA00022989"/>
    </source>
</evidence>
<feature type="transmembrane region" description="Helical" evidence="6">
    <location>
        <begin position="26"/>
        <end position="47"/>
    </location>
</feature>
<evidence type="ECO:0000313" key="8">
    <source>
        <dbReference type="Proteomes" id="UP000642748"/>
    </source>
</evidence>
<feature type="transmembrane region" description="Helical" evidence="6">
    <location>
        <begin position="265"/>
        <end position="282"/>
    </location>
</feature>
<keyword evidence="4 6" id="KW-1133">Transmembrane helix</keyword>
<dbReference type="CDD" id="cd06579">
    <property type="entry name" value="TM_PBP1_transp_AraH_like"/>
    <property type="match status" value="1"/>
</dbReference>
<feature type="transmembrane region" description="Helical" evidence="6">
    <location>
        <begin position="289"/>
        <end position="310"/>
    </location>
</feature>
<evidence type="ECO:0000256" key="1">
    <source>
        <dbReference type="ARBA" id="ARBA00004651"/>
    </source>
</evidence>
<sequence>MSTIVEEPVRTRPPAGRFTIRRLRDFSLIPVILLLLIVGFIVSPNFLTKDNMLAVLQQCTELSLLVLGEALILIAGRMDLSLESTIGVAPVLAVWLVLPAHGGRFNGLGTGLPGWTAIPLCLLIGAIIGAINGLVILKVRINAFILTLGMLIALRGLQVGVSGGNSIFELPSSFTYLGRTSWLGVPASVWICAALFAIAIVLLSWHRHGRALYAIGGNADASRAAGIRTDRLLLIVFITASTLAALAGILYVGHYGSISASQGDGWIFQVFAATVIGGVSLNGGRGSMFGALTGVVALQLILNVMNFAHVPPVWDQLLDGVIILAALIVSRFSSGEAQD</sequence>
<gene>
    <name evidence="7" type="ORF">Raf01_92300</name>
</gene>
<evidence type="ECO:0000256" key="2">
    <source>
        <dbReference type="ARBA" id="ARBA00022475"/>
    </source>
</evidence>
<comment type="subcellular location">
    <subcellularLocation>
        <location evidence="1">Cell membrane</location>
        <topology evidence="1">Multi-pass membrane protein</topology>
    </subcellularLocation>
</comment>